<dbReference type="PANTHER" id="PTHR42928">
    <property type="entry name" value="TRICARBOXYLATE-BINDING PROTEIN"/>
    <property type="match status" value="1"/>
</dbReference>
<dbReference type="Proteomes" id="UP000215767">
    <property type="component" value="Unassembled WGS sequence"/>
</dbReference>
<evidence type="ECO:0000313" key="3">
    <source>
        <dbReference type="EMBL" id="OZI60838.1"/>
    </source>
</evidence>
<organism evidence="3 4">
    <name type="scientific">Bordetella genomosp. 11</name>
    <dbReference type="NCBI Taxonomy" id="1416808"/>
    <lineage>
        <taxon>Bacteria</taxon>
        <taxon>Pseudomonadati</taxon>
        <taxon>Pseudomonadota</taxon>
        <taxon>Betaproteobacteria</taxon>
        <taxon>Burkholderiales</taxon>
        <taxon>Alcaligenaceae</taxon>
        <taxon>Bordetella</taxon>
    </lineage>
</organism>
<dbReference type="Gene3D" id="3.40.190.10">
    <property type="entry name" value="Periplasmic binding protein-like II"/>
    <property type="match status" value="1"/>
</dbReference>
<reference evidence="4" key="1">
    <citation type="submission" date="2017-05" db="EMBL/GenBank/DDBJ databases">
        <title>Complete and WGS of Bordetella genogroups.</title>
        <authorList>
            <person name="Spilker T."/>
            <person name="Lipuma J."/>
        </authorList>
    </citation>
    <scope>NUCLEOTIDE SEQUENCE [LARGE SCALE GENOMIC DNA]</scope>
    <source>
        <strain evidence="4">AU8856</strain>
    </source>
</reference>
<dbReference type="InterPro" id="IPR042100">
    <property type="entry name" value="Bug_dom1"/>
</dbReference>
<evidence type="ECO:0008006" key="5">
    <source>
        <dbReference type="Google" id="ProtNLM"/>
    </source>
</evidence>
<name>A0A261UFX5_9BORD</name>
<feature type="region of interest" description="Disordered" evidence="2">
    <location>
        <begin position="1"/>
        <end position="35"/>
    </location>
</feature>
<dbReference type="PANTHER" id="PTHR42928:SF5">
    <property type="entry name" value="BLR1237 PROTEIN"/>
    <property type="match status" value="1"/>
</dbReference>
<proteinExistence type="inferred from homology"/>
<dbReference type="SUPFAM" id="SSF53850">
    <property type="entry name" value="Periplasmic binding protein-like II"/>
    <property type="match status" value="1"/>
</dbReference>
<feature type="compositionally biased region" description="Polar residues" evidence="2">
    <location>
        <begin position="1"/>
        <end position="18"/>
    </location>
</feature>
<dbReference type="OrthoDB" id="8630591at2"/>
<sequence length="363" mass="37534">MSIDSSYSGKGGPSTTRATAGARTPDARTNRPPGRTGGYIVNPIIRLAVAALCAAPLAAWSQSSYPDHAIRMVVPFSVGGAADTVARSVAQRMGMDMGQSVIVDNRAGGNSLIGSDFVARAQPDGYTLLMQVGPPHTTLPFFTRNMPFDPVKDFTPIAIVGTAPQALVVNASMPIGSVKELIAYTKAHPGKMSYATAGIGTSEHLGGQLLNAMAGIDMMHVPYKGGAPALNDVVGGQVPVGILVLSNVLPFVKTGKLKVLGVLEAQRATAAPDVPTLAEAGVPGFALPATWVGLLAPAKLSPPLLAKLHDEVEKAIRAPAVREQLDTAGFEVATGSAAEFDRLIRNGTSAYQGIVEKAGIQPE</sequence>
<keyword evidence="4" id="KW-1185">Reference proteome</keyword>
<dbReference type="EMBL" id="NEVS01000004">
    <property type="protein sequence ID" value="OZI60838.1"/>
    <property type="molecule type" value="Genomic_DNA"/>
</dbReference>
<dbReference type="AlphaFoldDB" id="A0A261UFX5"/>
<gene>
    <name evidence="3" type="ORF">CAL28_15805</name>
</gene>
<dbReference type="Pfam" id="PF03401">
    <property type="entry name" value="TctC"/>
    <property type="match status" value="1"/>
</dbReference>
<evidence type="ECO:0000256" key="1">
    <source>
        <dbReference type="ARBA" id="ARBA00006987"/>
    </source>
</evidence>
<dbReference type="InterPro" id="IPR005064">
    <property type="entry name" value="BUG"/>
</dbReference>
<evidence type="ECO:0000313" key="4">
    <source>
        <dbReference type="Proteomes" id="UP000215767"/>
    </source>
</evidence>
<dbReference type="CDD" id="cd13578">
    <property type="entry name" value="PBP2_Bug27"/>
    <property type="match status" value="1"/>
</dbReference>
<comment type="similarity">
    <text evidence="1">Belongs to the UPF0065 (bug) family.</text>
</comment>
<comment type="caution">
    <text evidence="3">The sequence shown here is derived from an EMBL/GenBank/DDBJ whole genome shotgun (WGS) entry which is preliminary data.</text>
</comment>
<dbReference type="Gene3D" id="3.40.190.150">
    <property type="entry name" value="Bordetella uptake gene, domain 1"/>
    <property type="match status" value="1"/>
</dbReference>
<evidence type="ECO:0000256" key="2">
    <source>
        <dbReference type="SAM" id="MobiDB-lite"/>
    </source>
</evidence>
<dbReference type="PIRSF" id="PIRSF017082">
    <property type="entry name" value="YflP"/>
    <property type="match status" value="1"/>
</dbReference>
<protein>
    <recommendedName>
        <fullName evidence="5">ABC transporter substrate-binding protein</fullName>
    </recommendedName>
</protein>
<accession>A0A261UFX5</accession>